<evidence type="ECO:0000313" key="2">
    <source>
        <dbReference type="Proteomes" id="UP001454036"/>
    </source>
</evidence>
<keyword evidence="2" id="KW-1185">Reference proteome</keyword>
<protein>
    <submittedName>
        <fullName evidence="1">Uncharacterized protein</fullName>
    </submittedName>
</protein>
<reference evidence="1 2" key="1">
    <citation type="submission" date="2024-01" db="EMBL/GenBank/DDBJ databases">
        <title>The complete chloroplast genome sequence of Lithospermum erythrorhizon: insights into the phylogenetic relationship among Boraginaceae species and the maternal lineages of purple gromwells.</title>
        <authorList>
            <person name="Okada T."/>
            <person name="Watanabe K."/>
        </authorList>
    </citation>
    <scope>NUCLEOTIDE SEQUENCE [LARGE SCALE GENOMIC DNA]</scope>
</reference>
<comment type="caution">
    <text evidence="1">The sequence shown here is derived from an EMBL/GenBank/DDBJ whole genome shotgun (WGS) entry which is preliminary data.</text>
</comment>
<gene>
    <name evidence="1" type="ORF">LIER_17266</name>
</gene>
<evidence type="ECO:0000313" key="1">
    <source>
        <dbReference type="EMBL" id="GAA0160792.1"/>
    </source>
</evidence>
<organism evidence="1 2">
    <name type="scientific">Lithospermum erythrorhizon</name>
    <name type="common">Purple gromwell</name>
    <name type="synonym">Lithospermum officinale var. erythrorhizon</name>
    <dbReference type="NCBI Taxonomy" id="34254"/>
    <lineage>
        <taxon>Eukaryota</taxon>
        <taxon>Viridiplantae</taxon>
        <taxon>Streptophyta</taxon>
        <taxon>Embryophyta</taxon>
        <taxon>Tracheophyta</taxon>
        <taxon>Spermatophyta</taxon>
        <taxon>Magnoliopsida</taxon>
        <taxon>eudicotyledons</taxon>
        <taxon>Gunneridae</taxon>
        <taxon>Pentapetalae</taxon>
        <taxon>asterids</taxon>
        <taxon>lamiids</taxon>
        <taxon>Boraginales</taxon>
        <taxon>Boraginaceae</taxon>
        <taxon>Boraginoideae</taxon>
        <taxon>Lithospermeae</taxon>
        <taxon>Lithospermum</taxon>
    </lineage>
</organism>
<name>A0AAV3Q9N8_LITER</name>
<dbReference type="EMBL" id="BAABME010003994">
    <property type="protein sequence ID" value="GAA0160792.1"/>
    <property type="molecule type" value="Genomic_DNA"/>
</dbReference>
<proteinExistence type="predicted"/>
<sequence>MGHYARNCWFKKVEGNVVTYFKNESLTEEEWDFESSFFAQEVDVIDVQEKSLVEEYALSTICEYSFDLKNDWIID</sequence>
<dbReference type="AlphaFoldDB" id="A0AAV3Q9N8"/>
<accession>A0AAV3Q9N8</accession>
<dbReference type="Proteomes" id="UP001454036">
    <property type="component" value="Unassembled WGS sequence"/>
</dbReference>